<keyword evidence="4 7" id="KW-0472">Membrane</keyword>
<dbReference type="AlphaFoldDB" id="A0A923L0W1"/>
<dbReference type="GO" id="GO:0071555">
    <property type="term" value="P:cell wall organization"/>
    <property type="evidence" value="ECO:0007669"/>
    <property type="project" value="UniProtKB-KW"/>
</dbReference>
<dbReference type="NCBIfam" id="TIGR00247">
    <property type="entry name" value="endolytic transglycosylase MltG"/>
    <property type="match status" value="1"/>
</dbReference>
<evidence type="ECO:0000256" key="1">
    <source>
        <dbReference type="ARBA" id="ARBA00022475"/>
    </source>
</evidence>
<feature type="site" description="Important for catalytic activity" evidence="7">
    <location>
        <position position="230"/>
    </location>
</feature>
<comment type="catalytic activity">
    <reaction evidence="7">
        <text>a peptidoglycan chain = a peptidoglycan chain with N-acetyl-1,6-anhydromuramyl-[peptide] at the reducing end + a peptidoglycan chain with N-acetylglucosamine at the non-reducing end.</text>
        <dbReference type="EC" id="4.2.2.29"/>
    </reaction>
</comment>
<dbReference type="GO" id="GO:0008932">
    <property type="term" value="F:lytic endotransglycosylase activity"/>
    <property type="evidence" value="ECO:0007669"/>
    <property type="project" value="UniProtKB-UniRule"/>
</dbReference>
<dbReference type="GO" id="GO:0009252">
    <property type="term" value="P:peptidoglycan biosynthetic process"/>
    <property type="evidence" value="ECO:0007669"/>
    <property type="project" value="UniProtKB-UniRule"/>
</dbReference>
<evidence type="ECO:0000313" key="8">
    <source>
        <dbReference type="EMBL" id="MBC5580193.1"/>
    </source>
</evidence>
<comment type="similarity">
    <text evidence="7">Belongs to the transglycosylase MltG family.</text>
</comment>
<evidence type="ECO:0000256" key="5">
    <source>
        <dbReference type="ARBA" id="ARBA00023239"/>
    </source>
</evidence>
<evidence type="ECO:0000256" key="4">
    <source>
        <dbReference type="ARBA" id="ARBA00023136"/>
    </source>
</evidence>
<dbReference type="PANTHER" id="PTHR30518:SF2">
    <property type="entry name" value="ENDOLYTIC MUREIN TRANSGLYCOSYLASE"/>
    <property type="match status" value="1"/>
</dbReference>
<keyword evidence="5 7" id="KW-0456">Lyase</keyword>
<keyword evidence="6 7" id="KW-0961">Cell wall biogenesis/degradation</keyword>
<dbReference type="HAMAP" id="MF_02065">
    <property type="entry name" value="MltG"/>
    <property type="match status" value="1"/>
</dbReference>
<protein>
    <recommendedName>
        <fullName evidence="7">Endolytic murein transglycosylase</fullName>
        <ecNumber evidence="7">4.2.2.29</ecNumber>
    </recommendedName>
    <alternativeName>
        <fullName evidence="7">Peptidoglycan lytic transglycosylase</fullName>
    </alternativeName>
    <alternativeName>
        <fullName evidence="7">Peptidoglycan polymerization terminase</fullName>
    </alternativeName>
</protein>
<evidence type="ECO:0000256" key="2">
    <source>
        <dbReference type="ARBA" id="ARBA00022692"/>
    </source>
</evidence>
<comment type="function">
    <text evidence="7">Functions as a peptidoglycan terminase that cleaves nascent peptidoglycan strands endolytically to terminate their elongation.</text>
</comment>
<accession>A0A923L0W1</accession>
<proteinExistence type="inferred from homology"/>
<name>A0A923L0W1_9FIRM</name>
<dbReference type="Proteomes" id="UP000659630">
    <property type="component" value="Unassembled WGS sequence"/>
</dbReference>
<keyword evidence="2 7" id="KW-0812">Transmembrane</keyword>
<keyword evidence="1 7" id="KW-1003">Cell membrane</keyword>
<dbReference type="Gene3D" id="3.30.1490.480">
    <property type="entry name" value="Endolytic murein transglycosylase"/>
    <property type="match status" value="1"/>
</dbReference>
<evidence type="ECO:0000256" key="7">
    <source>
        <dbReference type="HAMAP-Rule" id="MF_02065"/>
    </source>
</evidence>
<reference evidence="8" key="1">
    <citation type="submission" date="2020-08" db="EMBL/GenBank/DDBJ databases">
        <title>Genome public.</title>
        <authorList>
            <person name="Liu C."/>
            <person name="Sun Q."/>
        </authorList>
    </citation>
    <scope>NUCLEOTIDE SEQUENCE</scope>
    <source>
        <strain evidence="8">BX8</strain>
    </source>
</reference>
<dbReference type="EC" id="4.2.2.29" evidence="7"/>
<keyword evidence="9" id="KW-1185">Reference proteome</keyword>
<sequence>MKKVLAILAALMLVCVLALGGGYLYYRSEADGTGNPGQRQQFVVEQGESPNAIADRLEEEGIIGSGFFFRLYLKQTGAGPSLQYGTFTLAPGMSYDDIITELQTPAKRDVVQLTFPEGTPALGIAQSMEDAGLCTAEEFLACANGEDGSDFSQYEFWGQIPQNTARFMKCEGYLFPETYEFHVDDSVYNYVDTFYGEFDRRVDAGLRQKIADSGMTLDEAVILASFVQEEAGNAEDRNVAEVFLNRLTDGSPYPRLESNASSYVQNPDDNNYLYNWVAPYYGGWENIPAELYAAYNTYEHVGLPAGAISNPGLDAIQATVEPNTALVSENGSSPCYFFVTDLTGKYYYAATAAEHQANVDRAWKVNGSL</sequence>
<dbReference type="RefSeq" id="WP_186886560.1">
    <property type="nucleotide sequence ID" value="NZ_JACONZ010000001.1"/>
</dbReference>
<dbReference type="InterPro" id="IPR003770">
    <property type="entry name" value="MLTG-like"/>
</dbReference>
<evidence type="ECO:0000256" key="3">
    <source>
        <dbReference type="ARBA" id="ARBA00022989"/>
    </source>
</evidence>
<evidence type="ECO:0000313" key="9">
    <source>
        <dbReference type="Proteomes" id="UP000659630"/>
    </source>
</evidence>
<dbReference type="PANTHER" id="PTHR30518">
    <property type="entry name" value="ENDOLYTIC MUREIN TRANSGLYCOSYLASE"/>
    <property type="match status" value="1"/>
</dbReference>
<dbReference type="Pfam" id="PF02618">
    <property type="entry name" value="YceG"/>
    <property type="match status" value="1"/>
</dbReference>
<organism evidence="8 9">
    <name type="scientific">Anaerofilum hominis</name>
    <dbReference type="NCBI Taxonomy" id="2763016"/>
    <lineage>
        <taxon>Bacteria</taxon>
        <taxon>Bacillati</taxon>
        <taxon>Bacillota</taxon>
        <taxon>Clostridia</taxon>
        <taxon>Eubacteriales</taxon>
        <taxon>Oscillospiraceae</taxon>
        <taxon>Anaerofilum</taxon>
    </lineage>
</organism>
<dbReference type="EMBL" id="JACONZ010000001">
    <property type="protein sequence ID" value="MBC5580193.1"/>
    <property type="molecule type" value="Genomic_DNA"/>
</dbReference>
<evidence type="ECO:0000256" key="6">
    <source>
        <dbReference type="ARBA" id="ARBA00023316"/>
    </source>
</evidence>
<keyword evidence="3 7" id="KW-1133">Transmembrane helix</keyword>
<gene>
    <name evidence="7 8" type="primary">mltG</name>
    <name evidence="8" type="ORF">H8S23_01595</name>
</gene>
<dbReference type="GO" id="GO:0005886">
    <property type="term" value="C:plasma membrane"/>
    <property type="evidence" value="ECO:0007669"/>
    <property type="project" value="UniProtKB-UniRule"/>
</dbReference>
<comment type="caution">
    <text evidence="8">The sequence shown here is derived from an EMBL/GenBank/DDBJ whole genome shotgun (WGS) entry which is preliminary data.</text>
</comment>